<dbReference type="OrthoDB" id="3229173at2759"/>
<proteinExistence type="predicted"/>
<dbReference type="STRING" id="1314781.A0A165FZ28"/>
<evidence type="ECO:0000259" key="1">
    <source>
        <dbReference type="Pfam" id="PF13976"/>
    </source>
</evidence>
<dbReference type="InterPro" id="IPR025724">
    <property type="entry name" value="GAG-pre-integrase_dom"/>
</dbReference>
<dbReference type="Pfam" id="PF13976">
    <property type="entry name" value="gag_pre-integrs"/>
    <property type="match status" value="1"/>
</dbReference>
<accession>A0A165FZ28</accession>
<reference evidence="2 3" key="1">
    <citation type="journal article" date="2016" name="Mol. Biol. Evol.">
        <title>Comparative Genomics of Early-Diverging Mushroom-Forming Fungi Provides Insights into the Origins of Lignocellulose Decay Capabilities.</title>
        <authorList>
            <person name="Nagy L.G."/>
            <person name="Riley R."/>
            <person name="Tritt A."/>
            <person name="Adam C."/>
            <person name="Daum C."/>
            <person name="Floudas D."/>
            <person name="Sun H."/>
            <person name="Yadav J.S."/>
            <person name="Pangilinan J."/>
            <person name="Larsson K.H."/>
            <person name="Matsuura K."/>
            <person name="Barry K."/>
            <person name="Labutti K."/>
            <person name="Kuo R."/>
            <person name="Ohm R.A."/>
            <person name="Bhattacharya S.S."/>
            <person name="Shirouzu T."/>
            <person name="Yoshinaga Y."/>
            <person name="Martin F.M."/>
            <person name="Grigoriev I.V."/>
            <person name="Hibbett D.S."/>
        </authorList>
    </citation>
    <scope>NUCLEOTIDE SEQUENCE [LARGE SCALE GENOMIC DNA]</scope>
    <source>
        <strain evidence="2 3">HHB12029</strain>
    </source>
</reference>
<dbReference type="EMBL" id="KV426065">
    <property type="protein sequence ID" value="KZV89742.1"/>
    <property type="molecule type" value="Genomic_DNA"/>
</dbReference>
<feature type="non-terminal residue" evidence="2">
    <location>
        <position position="1"/>
    </location>
</feature>
<organism evidence="2 3">
    <name type="scientific">Exidia glandulosa HHB12029</name>
    <dbReference type="NCBI Taxonomy" id="1314781"/>
    <lineage>
        <taxon>Eukaryota</taxon>
        <taxon>Fungi</taxon>
        <taxon>Dikarya</taxon>
        <taxon>Basidiomycota</taxon>
        <taxon>Agaricomycotina</taxon>
        <taxon>Agaricomycetes</taxon>
        <taxon>Auriculariales</taxon>
        <taxon>Exidiaceae</taxon>
        <taxon>Exidia</taxon>
    </lineage>
</organism>
<evidence type="ECO:0000313" key="2">
    <source>
        <dbReference type="EMBL" id="KZV89742.1"/>
    </source>
</evidence>
<feature type="non-terminal residue" evidence="2">
    <location>
        <position position="109"/>
    </location>
</feature>
<evidence type="ECO:0000313" key="3">
    <source>
        <dbReference type="Proteomes" id="UP000077266"/>
    </source>
</evidence>
<keyword evidence="3" id="KW-1185">Reference proteome</keyword>
<sequence>FSHTGSVCFTGTVDDNLVGFLNGHTVDVPEAARVACAPSLDLWHRCFAHISPKTVTTMRSSSAVKGLRIAKGPSPGVCVPCIAGKQERDPIPHARQKRSEVLEVVHWDL</sequence>
<name>A0A165FZ28_EXIGL</name>
<dbReference type="Proteomes" id="UP000077266">
    <property type="component" value="Unassembled WGS sequence"/>
</dbReference>
<feature type="domain" description="GAG-pre-integrase" evidence="1">
    <location>
        <begin position="25"/>
        <end position="86"/>
    </location>
</feature>
<dbReference type="InParanoid" id="A0A165FZ28"/>
<dbReference type="AlphaFoldDB" id="A0A165FZ28"/>
<protein>
    <recommendedName>
        <fullName evidence="1">GAG-pre-integrase domain-containing protein</fullName>
    </recommendedName>
</protein>
<gene>
    <name evidence="2" type="ORF">EXIGLDRAFT_591338</name>
</gene>